<reference evidence="11" key="1">
    <citation type="submission" date="2022-04" db="EMBL/GenBank/DDBJ databases">
        <title>Desulfatitalea alkaliphila sp. nov., a novel anaerobic sulfate-reducing bacterium isolated from terrestrial mud volcano, Taman Peninsula, Russia.</title>
        <authorList>
            <person name="Khomyakova M.A."/>
            <person name="Merkel A.Y."/>
            <person name="Slobodkin A.I."/>
        </authorList>
    </citation>
    <scope>NUCLEOTIDE SEQUENCE</scope>
    <source>
        <strain evidence="11">M08but</strain>
    </source>
</reference>
<proteinExistence type="predicted"/>
<keyword evidence="4" id="KW-0547">Nucleotide-binding</keyword>
<comment type="catalytic activity">
    <reaction evidence="8">
        <text>L-aspartate + L-glutamine + ATP + H2O = L-asparagine + L-glutamate + AMP + diphosphate + H(+)</text>
        <dbReference type="Rhea" id="RHEA:12228"/>
        <dbReference type="ChEBI" id="CHEBI:15377"/>
        <dbReference type="ChEBI" id="CHEBI:15378"/>
        <dbReference type="ChEBI" id="CHEBI:29985"/>
        <dbReference type="ChEBI" id="CHEBI:29991"/>
        <dbReference type="ChEBI" id="CHEBI:30616"/>
        <dbReference type="ChEBI" id="CHEBI:33019"/>
        <dbReference type="ChEBI" id="CHEBI:58048"/>
        <dbReference type="ChEBI" id="CHEBI:58359"/>
        <dbReference type="ChEBI" id="CHEBI:456215"/>
        <dbReference type="EC" id="6.3.5.4"/>
    </reaction>
</comment>
<dbReference type="CDD" id="cd01991">
    <property type="entry name" value="Asn_synthase_B_C"/>
    <property type="match status" value="1"/>
</dbReference>
<dbReference type="GO" id="GO:0005829">
    <property type="term" value="C:cytosol"/>
    <property type="evidence" value="ECO:0007669"/>
    <property type="project" value="TreeGrafter"/>
</dbReference>
<dbReference type="SUPFAM" id="SSF56235">
    <property type="entry name" value="N-terminal nucleophile aminohydrolases (Ntn hydrolases)"/>
    <property type="match status" value="1"/>
</dbReference>
<evidence type="ECO:0000313" key="12">
    <source>
        <dbReference type="Proteomes" id="UP001165427"/>
    </source>
</evidence>
<sequence length="506" mass="55863">MSGWIAIIGNGVAGQWRLMLDRIAHRGPDIGGWTKCKTATIGQNYLPADVGGDPGRIPVPLVDTSPAHHIIGFDGQITNWAPLAEQLGVGEGPYRQERILLRLHERHGTEMFQYLDDAIFTFIIADDNGVLAARDLLGIKTLFYGRKDDAVYLGSELKSVLAITDEVYEFPPGHYMDQSGALHPFAALPAQPPQPLCTDTGQAVADIRRIIDNSLAAQVDFTRPTGSLLSGGIDSSVVAMLAARACRKKLGDDKRLKTFALGVGESEDIRNARLVADHIGADHHEMIIDLDTMLGVLDDVIYHLESFDPSLVRSAVSNYLISRHAREHGIEVLLSGEGGDEVFCGYLFLKERPPEEMFAGQLLVLRALHSNAALRLDRMNQCNGLRVVTPLISGELLRAAMAMAPELKIRPNGSEKIEKWVFRQAYADDLPEQITWRLKQEFSQGSGSAAPLTVHFEKMFDDDRLAAAQAQCPLIRSKEELYYYNIFTRHFGTGHAVQTVGQWTTL</sequence>
<dbReference type="GO" id="GO:0005524">
    <property type="term" value="F:ATP binding"/>
    <property type="evidence" value="ECO:0007669"/>
    <property type="project" value="UniProtKB-KW"/>
</dbReference>
<evidence type="ECO:0000256" key="9">
    <source>
        <dbReference type="PIRSR" id="PIRSR001589-3"/>
    </source>
</evidence>
<dbReference type="PANTHER" id="PTHR11772">
    <property type="entry name" value="ASPARAGINE SYNTHETASE"/>
    <property type="match status" value="1"/>
</dbReference>
<dbReference type="Gene3D" id="3.40.50.620">
    <property type="entry name" value="HUPs"/>
    <property type="match status" value="1"/>
</dbReference>
<accession>A0AA41R514</accession>
<keyword evidence="3" id="KW-0028">Amino-acid biosynthesis</keyword>
<evidence type="ECO:0000256" key="5">
    <source>
        <dbReference type="ARBA" id="ARBA00022840"/>
    </source>
</evidence>
<dbReference type="RefSeq" id="WP_246913274.1">
    <property type="nucleotide sequence ID" value="NZ_JALJRB010000026.1"/>
</dbReference>
<comment type="caution">
    <text evidence="11">The sequence shown here is derived from an EMBL/GenBank/DDBJ whole genome shotgun (WGS) entry which is preliminary data.</text>
</comment>
<dbReference type="PANTHER" id="PTHR11772:SF2">
    <property type="entry name" value="ASPARAGINE SYNTHETASE [GLUTAMINE-HYDROLYZING]"/>
    <property type="match status" value="1"/>
</dbReference>
<keyword evidence="6" id="KW-0061">Asparagine biosynthesis</keyword>
<gene>
    <name evidence="11" type="ORF">MRX98_17940</name>
</gene>
<dbReference type="InterPro" id="IPR001962">
    <property type="entry name" value="Asn_synthase"/>
</dbReference>
<evidence type="ECO:0000256" key="1">
    <source>
        <dbReference type="ARBA" id="ARBA00012737"/>
    </source>
</evidence>
<dbReference type="InterPro" id="IPR006426">
    <property type="entry name" value="Asn_synth_AEB"/>
</dbReference>
<dbReference type="PIRSF" id="PIRSF001589">
    <property type="entry name" value="Asn_synthetase_glu-h"/>
    <property type="match status" value="1"/>
</dbReference>
<evidence type="ECO:0000259" key="10">
    <source>
        <dbReference type="PROSITE" id="PS51278"/>
    </source>
</evidence>
<name>A0AA41R514_9BACT</name>
<evidence type="ECO:0000256" key="7">
    <source>
        <dbReference type="ARBA" id="ARBA00029440"/>
    </source>
</evidence>
<dbReference type="EMBL" id="JALJRB010000026">
    <property type="protein sequence ID" value="MCJ8502464.1"/>
    <property type="molecule type" value="Genomic_DNA"/>
</dbReference>
<dbReference type="Proteomes" id="UP001165427">
    <property type="component" value="Unassembled WGS sequence"/>
</dbReference>
<keyword evidence="2" id="KW-0436">Ligase</keyword>
<dbReference type="GO" id="GO:0006529">
    <property type="term" value="P:asparagine biosynthetic process"/>
    <property type="evidence" value="ECO:0007669"/>
    <property type="project" value="UniProtKB-KW"/>
</dbReference>
<evidence type="ECO:0000256" key="3">
    <source>
        <dbReference type="ARBA" id="ARBA00022605"/>
    </source>
</evidence>
<dbReference type="InterPro" id="IPR029055">
    <property type="entry name" value="Ntn_hydrolases_N"/>
</dbReference>
<dbReference type="SUPFAM" id="SSF52402">
    <property type="entry name" value="Adenine nucleotide alpha hydrolases-like"/>
    <property type="match status" value="1"/>
</dbReference>
<protein>
    <recommendedName>
        <fullName evidence="1">asparagine synthase (glutamine-hydrolyzing)</fullName>
        <ecNumber evidence="1">6.3.5.4</ecNumber>
    </recommendedName>
</protein>
<dbReference type="Gene3D" id="3.60.20.10">
    <property type="entry name" value="Glutamine Phosphoribosylpyrophosphate, subunit 1, domain 1"/>
    <property type="match status" value="1"/>
</dbReference>
<dbReference type="EC" id="6.3.5.4" evidence="1"/>
<dbReference type="PROSITE" id="PS51278">
    <property type="entry name" value="GATASE_TYPE_2"/>
    <property type="match status" value="1"/>
</dbReference>
<organism evidence="11 12">
    <name type="scientific">Desulfatitalea alkaliphila</name>
    <dbReference type="NCBI Taxonomy" id="2929485"/>
    <lineage>
        <taxon>Bacteria</taxon>
        <taxon>Pseudomonadati</taxon>
        <taxon>Thermodesulfobacteriota</taxon>
        <taxon>Desulfobacteria</taxon>
        <taxon>Desulfobacterales</taxon>
        <taxon>Desulfosarcinaceae</taxon>
        <taxon>Desulfatitalea</taxon>
    </lineage>
</organism>
<dbReference type="InterPro" id="IPR014729">
    <property type="entry name" value="Rossmann-like_a/b/a_fold"/>
</dbReference>
<dbReference type="GO" id="GO:0004066">
    <property type="term" value="F:asparagine synthase (glutamine-hydrolyzing) activity"/>
    <property type="evidence" value="ECO:0007669"/>
    <property type="project" value="UniProtKB-EC"/>
</dbReference>
<keyword evidence="12" id="KW-1185">Reference proteome</keyword>
<evidence type="ECO:0000256" key="2">
    <source>
        <dbReference type="ARBA" id="ARBA00022598"/>
    </source>
</evidence>
<keyword evidence="5" id="KW-0067">ATP-binding</keyword>
<dbReference type="AlphaFoldDB" id="A0AA41R514"/>
<evidence type="ECO:0000256" key="6">
    <source>
        <dbReference type="ARBA" id="ARBA00022888"/>
    </source>
</evidence>
<dbReference type="Pfam" id="PF00733">
    <property type="entry name" value="Asn_synthase"/>
    <property type="match status" value="2"/>
</dbReference>
<feature type="site" description="Important for beta-aspartyl-AMP intermediate formation" evidence="9">
    <location>
        <position position="337"/>
    </location>
</feature>
<dbReference type="InterPro" id="IPR017932">
    <property type="entry name" value="GATase_2_dom"/>
</dbReference>
<feature type="domain" description="Glutamine amidotransferase type-2" evidence="10">
    <location>
        <begin position="2"/>
        <end position="181"/>
    </location>
</feature>
<evidence type="ECO:0000313" key="11">
    <source>
        <dbReference type="EMBL" id="MCJ8502464.1"/>
    </source>
</evidence>
<comment type="pathway">
    <text evidence="7">Amino-acid biosynthesis.</text>
</comment>
<evidence type="ECO:0000256" key="4">
    <source>
        <dbReference type="ARBA" id="ARBA00022741"/>
    </source>
</evidence>
<dbReference type="Pfam" id="PF13537">
    <property type="entry name" value="GATase_7"/>
    <property type="match status" value="1"/>
</dbReference>
<dbReference type="InterPro" id="IPR050795">
    <property type="entry name" value="Asn_Synthetase"/>
</dbReference>
<evidence type="ECO:0000256" key="8">
    <source>
        <dbReference type="ARBA" id="ARBA00048741"/>
    </source>
</evidence>